<dbReference type="SUPFAM" id="SSF52743">
    <property type="entry name" value="Subtilisin-like"/>
    <property type="match status" value="1"/>
</dbReference>
<evidence type="ECO:0000256" key="5">
    <source>
        <dbReference type="ARBA" id="ARBA00022729"/>
    </source>
</evidence>
<comment type="similarity">
    <text evidence="1 10 11">Belongs to the peptidase S8 family.</text>
</comment>
<evidence type="ECO:0000256" key="11">
    <source>
        <dbReference type="RuleBase" id="RU003355"/>
    </source>
</evidence>
<dbReference type="InterPro" id="IPR023828">
    <property type="entry name" value="Peptidase_S8_Ser-AS"/>
</dbReference>
<keyword evidence="3" id="KW-0964">Secreted</keyword>
<dbReference type="InterPro" id="IPR010435">
    <property type="entry name" value="C5a/SBT2-like_Fn3"/>
</dbReference>
<dbReference type="PROSITE" id="PS51892">
    <property type="entry name" value="SUBTILASE"/>
    <property type="match status" value="1"/>
</dbReference>
<dbReference type="PRINTS" id="PR00723">
    <property type="entry name" value="SUBTILISIN"/>
</dbReference>
<feature type="signal peptide" evidence="12">
    <location>
        <begin position="1"/>
        <end position="30"/>
    </location>
</feature>
<comment type="caution">
    <text evidence="16">The sequence shown here is derived from an EMBL/GenBank/DDBJ whole genome shotgun (WGS) entry which is preliminary data.</text>
</comment>
<dbReference type="InterPro" id="IPR003137">
    <property type="entry name" value="PA_domain"/>
</dbReference>
<evidence type="ECO:0000256" key="3">
    <source>
        <dbReference type="ARBA" id="ARBA00022525"/>
    </source>
</evidence>
<keyword evidence="4 10" id="KW-0645">Protease</keyword>
<evidence type="ECO:0000259" key="13">
    <source>
        <dbReference type="Pfam" id="PF00082"/>
    </source>
</evidence>
<keyword evidence="17" id="KW-1185">Reference proteome</keyword>
<evidence type="ECO:0000259" key="15">
    <source>
        <dbReference type="Pfam" id="PF06280"/>
    </source>
</evidence>
<feature type="active site" description="Charge relay system" evidence="9 10">
    <location>
        <position position="292"/>
    </location>
</feature>
<dbReference type="AlphaFoldDB" id="A0A917EMY9"/>
<evidence type="ECO:0000256" key="6">
    <source>
        <dbReference type="ARBA" id="ARBA00022737"/>
    </source>
</evidence>
<feature type="active site" description="Charge relay system" evidence="9 10">
    <location>
        <position position="226"/>
    </location>
</feature>
<organism evidence="16 17">
    <name type="scientific">Priestia taiwanensis</name>
    <dbReference type="NCBI Taxonomy" id="1347902"/>
    <lineage>
        <taxon>Bacteria</taxon>
        <taxon>Bacillati</taxon>
        <taxon>Bacillota</taxon>
        <taxon>Bacilli</taxon>
        <taxon>Bacillales</taxon>
        <taxon>Bacillaceae</taxon>
        <taxon>Priestia</taxon>
    </lineage>
</organism>
<evidence type="ECO:0000256" key="8">
    <source>
        <dbReference type="ARBA" id="ARBA00022825"/>
    </source>
</evidence>
<dbReference type="GO" id="GO:0016020">
    <property type="term" value="C:membrane"/>
    <property type="evidence" value="ECO:0007669"/>
    <property type="project" value="InterPro"/>
</dbReference>
<dbReference type="InterPro" id="IPR000209">
    <property type="entry name" value="Peptidase_S8/S53_dom"/>
</dbReference>
<evidence type="ECO:0000256" key="10">
    <source>
        <dbReference type="PROSITE-ProRule" id="PRU01240"/>
    </source>
</evidence>
<evidence type="ECO:0000256" key="1">
    <source>
        <dbReference type="ARBA" id="ARBA00011073"/>
    </source>
</evidence>
<gene>
    <name evidence="16" type="ORF">GCM10007140_11110</name>
</gene>
<reference evidence="16" key="2">
    <citation type="submission" date="2020-09" db="EMBL/GenBank/DDBJ databases">
        <authorList>
            <person name="Sun Q."/>
            <person name="Zhou Y."/>
        </authorList>
    </citation>
    <scope>NUCLEOTIDE SEQUENCE</scope>
    <source>
        <strain evidence="16">CGMCC 1.12698</strain>
    </source>
</reference>
<dbReference type="Gene3D" id="3.50.30.30">
    <property type="match status" value="1"/>
</dbReference>
<dbReference type="Gene3D" id="2.60.40.1710">
    <property type="entry name" value="Subtilisin-like superfamily"/>
    <property type="match status" value="1"/>
</dbReference>
<keyword evidence="5 12" id="KW-0732">Signal</keyword>
<dbReference type="InterPro" id="IPR036852">
    <property type="entry name" value="Peptidase_S8/S53_dom_sf"/>
</dbReference>
<evidence type="ECO:0000256" key="7">
    <source>
        <dbReference type="ARBA" id="ARBA00022801"/>
    </source>
</evidence>
<dbReference type="InterPro" id="IPR023827">
    <property type="entry name" value="Peptidase_S8_Asp-AS"/>
</dbReference>
<dbReference type="PROSITE" id="PS00138">
    <property type="entry name" value="SUBTILASE_SER"/>
    <property type="match status" value="1"/>
</dbReference>
<evidence type="ECO:0000313" key="17">
    <source>
        <dbReference type="Proteomes" id="UP000605259"/>
    </source>
</evidence>
<keyword evidence="7 10" id="KW-0378">Hydrolase</keyword>
<dbReference type="Gene3D" id="3.40.50.200">
    <property type="entry name" value="Peptidase S8/S53 domain"/>
    <property type="match status" value="1"/>
</dbReference>
<accession>A0A917EMY9</accession>
<dbReference type="SUPFAM" id="SSF52025">
    <property type="entry name" value="PA domain"/>
    <property type="match status" value="1"/>
</dbReference>
<evidence type="ECO:0000313" key="16">
    <source>
        <dbReference type="EMBL" id="GGE62624.1"/>
    </source>
</evidence>
<sequence length="1275" mass="137251">MKKKGNKKAIIAIAAAVPLLVTTTTVPAFAETKNPVSGLTKPANGFDIRDQIKAKIEANKQKETKTEQKFDINKLIPPGMEKAEVTKDPTEEVRVVIKLEEAPAIEQVKTEGIQYSAVPKTKKDEIIAKIKTKQQTVKEKIKAEGIKVDYKEEFQTIYNGFSGQVKFGDVEDLKKIPEVASVHIVNEYKRPEVKPDMVTSNEMVQSQRTWGDYGYKGEGLTVGVIDSGIDYTHKDMQLTSPSKSELSQDKVESLIKQNGLKGKFYTNKVPYGYNYFDKNSEVRDVGTGASMHGQHVAGTVGANGDESKGGLKGVAPEAQLLALKVFSNDPNYGSTFGDIYIKAIDDAIKLGADVVNMSLGSPAGFVYDGDPETEAVNNAVNNGVLMSISAGNSAHYGNGHANPLASNPDFGLVGAPGVAADSLQVASIENTHIQLDSMSIKLDGGEATKFAFQSQDGPSATAAGKDKSFDVVYAGDGSESAYKDKDVKGKYVLVLREAANPNYSEIQKKAEEKGAAGIIIRPRVDHGDYTRMSLSNPQIPVVSTSIKDGNALKDSLVAGKKVAVNFDGTKVSSANATSGQMSAFTSWGVTSTLDFKPEITAPGGKIYSTLNEDKYGTMSGTSMAAPHVAGGSALVLERVDKQFKLTGKDRVLMTKNLLMNTSAFVKEQGPYNKQLGLTNYVSPRRGGSGIMQLHSAVTTPAILVDSKTNEAKVSLQEINGNKATFKLAVKNFGDKELTYNVKGNVQTDLVATDKSGVNRMTLESQALQGAKVNAPKTVTVAPGKTKTFNVTVDISKAKVLDPATLSGGVSPESVFENGYFVEGFVTLETPNQEEQPSLHIPFLGFKGDWGKAPLLDGTVYDDKSFYNVSGLVDDAGTYLGQNPVTKELKKDKVAISPNGDGKADSVTPVLTFLRNAEKLSVAITDESGKVVRKIRSDELFTKNYYDGGRGKKYYYNSILSWDGKVNNKIAADGKYFIQVKGKLNANEEEQTFNFPVAVDTVAPDVKAVVENNKVLINSADAGVGLSHYAIVYVDKNGEPIGKPTFIDSSTTVYELKDAVPQGAQVVVVGFDYAGNAGTGVARAKSETVAPTLDLVTPEAMSIHKKKDIQFTGTTGDASGIQAFKIAGKDVPLKADASGKLFSFTHLLTFEDGFHSVPVSSVDKEGNELAFERKFFVDTTPAKLAVSKYPTKVKKNQASVKVDVTIEDNFPEIRFLVNGSEEFSNKMKDSYEMKGFKKTVKGVELLLEPGENVFELVVTDLAGNETKQVIKITREG</sequence>
<evidence type="ECO:0008006" key="18">
    <source>
        <dbReference type="Google" id="ProtNLM"/>
    </source>
</evidence>
<feature type="active site" description="Charge relay system" evidence="9 10">
    <location>
        <position position="622"/>
    </location>
</feature>
<dbReference type="PANTHER" id="PTHR43806:SF11">
    <property type="entry name" value="CEREVISIN-RELATED"/>
    <property type="match status" value="1"/>
</dbReference>
<evidence type="ECO:0000256" key="4">
    <source>
        <dbReference type="ARBA" id="ARBA00022670"/>
    </source>
</evidence>
<dbReference type="Pfam" id="PF00082">
    <property type="entry name" value="Peptidase_S8"/>
    <property type="match status" value="1"/>
</dbReference>
<name>A0A917EMY9_9BACI</name>
<dbReference type="GO" id="GO:0004252">
    <property type="term" value="F:serine-type endopeptidase activity"/>
    <property type="evidence" value="ECO:0007669"/>
    <property type="project" value="UniProtKB-UniRule"/>
</dbReference>
<evidence type="ECO:0000256" key="12">
    <source>
        <dbReference type="SAM" id="SignalP"/>
    </source>
</evidence>
<evidence type="ECO:0000256" key="2">
    <source>
        <dbReference type="ARBA" id="ARBA00022512"/>
    </source>
</evidence>
<keyword evidence="6" id="KW-0677">Repeat</keyword>
<protein>
    <recommendedName>
        <fullName evidence="18">Lactocepin</fullName>
    </recommendedName>
</protein>
<dbReference type="Pfam" id="PF06280">
    <property type="entry name" value="fn3_5"/>
    <property type="match status" value="1"/>
</dbReference>
<dbReference type="EMBL" id="BMFK01000001">
    <property type="protein sequence ID" value="GGE62624.1"/>
    <property type="molecule type" value="Genomic_DNA"/>
</dbReference>
<evidence type="ECO:0000256" key="9">
    <source>
        <dbReference type="PIRSR" id="PIRSR615500-1"/>
    </source>
</evidence>
<dbReference type="InterPro" id="IPR034216">
    <property type="entry name" value="C5a_Peptidase"/>
</dbReference>
<dbReference type="PROSITE" id="PS00136">
    <property type="entry name" value="SUBTILASE_ASP"/>
    <property type="match status" value="1"/>
</dbReference>
<feature type="domain" description="Peptidase S8/S53" evidence="13">
    <location>
        <begin position="217"/>
        <end position="667"/>
    </location>
</feature>
<dbReference type="Gene3D" id="2.60.40.4070">
    <property type="match status" value="1"/>
</dbReference>
<dbReference type="RefSeq" id="WP_188387407.1">
    <property type="nucleotide sequence ID" value="NZ_BMFK01000001.1"/>
</dbReference>
<feature type="chain" id="PRO_5037608823" description="Lactocepin" evidence="12">
    <location>
        <begin position="31"/>
        <end position="1275"/>
    </location>
</feature>
<dbReference type="InterPro" id="IPR046450">
    <property type="entry name" value="PA_dom_sf"/>
</dbReference>
<reference evidence="16" key="1">
    <citation type="journal article" date="2014" name="Int. J. Syst. Evol. Microbiol.">
        <title>Complete genome sequence of Corynebacterium casei LMG S-19264T (=DSM 44701T), isolated from a smear-ripened cheese.</title>
        <authorList>
            <consortium name="US DOE Joint Genome Institute (JGI-PGF)"/>
            <person name="Walter F."/>
            <person name="Albersmeier A."/>
            <person name="Kalinowski J."/>
            <person name="Ruckert C."/>
        </authorList>
    </citation>
    <scope>NUCLEOTIDE SEQUENCE</scope>
    <source>
        <strain evidence="16">CGMCC 1.12698</strain>
    </source>
</reference>
<feature type="domain" description="C5a peptidase/Subtilisin-like protease SBT2-like Fn3-like" evidence="15">
    <location>
        <begin position="713"/>
        <end position="843"/>
    </location>
</feature>
<dbReference type="CDD" id="cd07475">
    <property type="entry name" value="Peptidases_S8_C5a_Peptidase"/>
    <property type="match status" value="1"/>
</dbReference>
<dbReference type="Pfam" id="PF02225">
    <property type="entry name" value="PA"/>
    <property type="match status" value="1"/>
</dbReference>
<dbReference type="Proteomes" id="UP000605259">
    <property type="component" value="Unassembled WGS sequence"/>
</dbReference>
<keyword evidence="2" id="KW-0134">Cell wall</keyword>
<dbReference type="GO" id="GO:0006508">
    <property type="term" value="P:proteolysis"/>
    <property type="evidence" value="ECO:0007669"/>
    <property type="project" value="UniProtKB-KW"/>
</dbReference>
<proteinExistence type="inferred from homology"/>
<dbReference type="InterPro" id="IPR015500">
    <property type="entry name" value="Peptidase_S8_subtilisin-rel"/>
</dbReference>
<evidence type="ECO:0000259" key="14">
    <source>
        <dbReference type="Pfam" id="PF02225"/>
    </source>
</evidence>
<dbReference type="InterPro" id="IPR050131">
    <property type="entry name" value="Peptidase_S8_subtilisin-like"/>
</dbReference>
<dbReference type="PANTHER" id="PTHR43806">
    <property type="entry name" value="PEPTIDASE S8"/>
    <property type="match status" value="1"/>
</dbReference>
<keyword evidence="8 10" id="KW-0720">Serine protease</keyword>
<feature type="domain" description="PA" evidence="14">
    <location>
        <begin position="470"/>
        <end position="552"/>
    </location>
</feature>